<feature type="chain" id="PRO_5004895299" description="Surface antigen" evidence="2">
    <location>
        <begin position="25"/>
        <end position="362"/>
    </location>
</feature>
<sequence length="362" mass="40747">MKLHYSNILLFFFPLNILVTSYHAHNNKNEPSIKPRYTQRYTSRVLSKCDIRSSIYDNDAKMKSVKENFDRQTSQRFDEYAERMKGKRKKRKEERDKNIQEIIEKDRMDKLLAEKVEKGCLKYGCGLGGVAASVGLFGGFGIYGWKSASLAAVKNAALAEVAEVGKKVVISGITKEFGVSTMGGQALETFFTATNYTDVSNIYHLIYSQYETTCISTSPTLVTVGPDPICISVWEKFLPGFEVQEKFVSDMHVIEATVKTIVSNAENVTAEALKKATEGVIKTSTATIESTYASCQIAIIASVVALLIIALVMIIIYLVLRYLRKKKMNKKAHYTKLLNQKIYSFKRLNPFLCFMSSRCLNT</sequence>
<accession>W7FVR3</accession>
<keyword evidence="2" id="KW-0732">Signal</keyword>
<evidence type="ECO:0008006" key="4">
    <source>
        <dbReference type="Google" id="ProtNLM"/>
    </source>
</evidence>
<keyword evidence="1" id="KW-0472">Membrane</keyword>
<dbReference type="EMBL" id="KE123552">
    <property type="protein sequence ID" value="EUT70111.1"/>
    <property type="molecule type" value="Genomic_DNA"/>
</dbReference>
<dbReference type="AlphaFoldDB" id="W7FVR3"/>
<keyword evidence="1" id="KW-1133">Transmembrane helix</keyword>
<evidence type="ECO:0000313" key="3">
    <source>
        <dbReference type="EMBL" id="EUT70111.1"/>
    </source>
</evidence>
<proteinExistence type="predicted"/>
<protein>
    <recommendedName>
        <fullName evidence="4">Surface antigen</fullName>
    </recommendedName>
</protein>
<dbReference type="NCBIfam" id="TIGR01477">
    <property type="entry name" value="RIFIN"/>
    <property type="match status" value="1"/>
</dbReference>
<dbReference type="InterPro" id="IPR006373">
    <property type="entry name" value="VSA_Rifin"/>
</dbReference>
<organism evidence="3">
    <name type="scientific">Plasmodium falciparum Santa Lucia</name>
    <dbReference type="NCBI Taxonomy" id="478859"/>
    <lineage>
        <taxon>Eukaryota</taxon>
        <taxon>Sar</taxon>
        <taxon>Alveolata</taxon>
        <taxon>Apicomplexa</taxon>
        <taxon>Aconoidasida</taxon>
        <taxon>Haemosporida</taxon>
        <taxon>Plasmodiidae</taxon>
        <taxon>Plasmodium</taxon>
        <taxon>Plasmodium (Laverania)</taxon>
    </lineage>
</organism>
<evidence type="ECO:0000256" key="2">
    <source>
        <dbReference type="SAM" id="SignalP"/>
    </source>
</evidence>
<feature type="transmembrane region" description="Helical" evidence="1">
    <location>
        <begin position="297"/>
        <end position="320"/>
    </location>
</feature>
<reference evidence="3" key="1">
    <citation type="submission" date="2013-02" db="EMBL/GenBank/DDBJ databases">
        <title>The Genome Sequence of Plasmodium falciparum Santa Lucia.</title>
        <authorList>
            <consortium name="The Broad Institute Genome Sequencing Platform"/>
            <consortium name="The Broad Institute Genome Sequencing Center for Infectious Disease"/>
            <person name="Neafsey D."/>
            <person name="Cheeseman I."/>
            <person name="Volkman S."/>
            <person name="Adams J."/>
            <person name="Walker B."/>
            <person name="Young S.K."/>
            <person name="Zeng Q."/>
            <person name="Gargeya S."/>
            <person name="Fitzgerald M."/>
            <person name="Haas B."/>
            <person name="Abouelleil A."/>
            <person name="Alvarado L."/>
            <person name="Arachchi H.M."/>
            <person name="Berlin A.M."/>
            <person name="Chapman S.B."/>
            <person name="Dewar J."/>
            <person name="Goldberg J."/>
            <person name="Griggs A."/>
            <person name="Gujja S."/>
            <person name="Hansen M."/>
            <person name="Howarth C."/>
            <person name="Imamovic A."/>
            <person name="Larimer J."/>
            <person name="McCowan C."/>
            <person name="Murphy C."/>
            <person name="Neiman D."/>
            <person name="Pearson M."/>
            <person name="Priest M."/>
            <person name="Roberts A."/>
            <person name="Saif S."/>
            <person name="Shea T."/>
            <person name="Sisk P."/>
            <person name="Sykes S."/>
            <person name="Wortman J."/>
            <person name="Nusbaum C."/>
            <person name="Birren B."/>
        </authorList>
    </citation>
    <scope>NUCLEOTIDE SEQUENCE [LARGE SCALE GENOMIC DNA]</scope>
    <source>
        <strain evidence="3">Santa Lucia</strain>
    </source>
</reference>
<gene>
    <name evidence="3" type="ORF">PFAG_06092</name>
</gene>
<keyword evidence="1" id="KW-0812">Transmembrane</keyword>
<dbReference type="Pfam" id="PF02009">
    <property type="entry name" value="RIFIN"/>
    <property type="match status" value="1"/>
</dbReference>
<evidence type="ECO:0000256" key="1">
    <source>
        <dbReference type="SAM" id="Phobius"/>
    </source>
</evidence>
<dbReference type="Proteomes" id="UP000030666">
    <property type="component" value="Unassembled WGS sequence"/>
</dbReference>
<dbReference type="OrthoDB" id="379111at2759"/>
<name>W7FVR3_PLAFA</name>
<feature type="signal peptide" evidence="2">
    <location>
        <begin position="1"/>
        <end position="24"/>
    </location>
</feature>